<dbReference type="SUPFAM" id="SSF53850">
    <property type="entry name" value="Periplasmic binding protein-like II"/>
    <property type="match status" value="1"/>
</dbReference>
<dbReference type="Proteomes" id="UP000061135">
    <property type="component" value="Chromosome"/>
</dbReference>
<dbReference type="STRING" id="1835254.CL55_00012400"/>
<evidence type="ECO:0000313" key="3">
    <source>
        <dbReference type="Proteomes" id="UP000061135"/>
    </source>
</evidence>
<dbReference type="EMBL" id="CP007501">
    <property type="protein sequence ID" value="AKD25573.1"/>
    <property type="molecule type" value="Genomic_DNA"/>
</dbReference>
<dbReference type="Gene3D" id="3.40.190.10">
    <property type="entry name" value="Periplasmic binding protein-like II"/>
    <property type="match status" value="1"/>
</dbReference>
<organism evidence="2 3">
    <name type="scientific">Polynucleobacter duraquae</name>
    <dbReference type="NCBI Taxonomy" id="1835254"/>
    <lineage>
        <taxon>Bacteria</taxon>
        <taxon>Pseudomonadati</taxon>
        <taxon>Pseudomonadota</taxon>
        <taxon>Betaproteobacteria</taxon>
        <taxon>Burkholderiales</taxon>
        <taxon>Burkholderiaceae</taxon>
        <taxon>Polynucleobacter</taxon>
    </lineage>
</organism>
<accession>A0A0E3V1L6</accession>
<dbReference type="PANTHER" id="PTHR42928:SF5">
    <property type="entry name" value="BLR1237 PROTEIN"/>
    <property type="match status" value="1"/>
</dbReference>
<evidence type="ECO:0000256" key="1">
    <source>
        <dbReference type="ARBA" id="ARBA00006987"/>
    </source>
</evidence>
<evidence type="ECO:0008006" key="4">
    <source>
        <dbReference type="Google" id="ProtNLM"/>
    </source>
</evidence>
<dbReference type="KEGG" id="pdq:CL55_00012400"/>
<dbReference type="PIRSF" id="PIRSF017082">
    <property type="entry name" value="YflP"/>
    <property type="match status" value="1"/>
</dbReference>
<evidence type="ECO:0000313" key="2">
    <source>
        <dbReference type="EMBL" id="AKD25573.1"/>
    </source>
</evidence>
<proteinExistence type="inferred from homology"/>
<name>A0A0E3V1L6_9BURK</name>
<dbReference type="Gene3D" id="3.40.190.150">
    <property type="entry name" value="Bordetella uptake gene, domain 1"/>
    <property type="match status" value="1"/>
</dbReference>
<dbReference type="Pfam" id="PF03401">
    <property type="entry name" value="TctC"/>
    <property type="match status" value="1"/>
</dbReference>
<dbReference type="CDD" id="cd13578">
    <property type="entry name" value="PBP2_Bug27"/>
    <property type="match status" value="1"/>
</dbReference>
<reference evidence="2 3" key="1">
    <citation type="submission" date="2014-03" db="EMBL/GenBank/DDBJ databases">
        <title>Genome of Polynucleobacter strain MWH-MoK4.</title>
        <authorList>
            <person name="Hahn M.W."/>
        </authorList>
    </citation>
    <scope>NUCLEOTIDE SEQUENCE [LARGE SCALE GENOMIC DNA]</scope>
    <source>
        <strain evidence="2 3">MWH-MoK4</strain>
    </source>
</reference>
<dbReference type="PATRIC" id="fig|576611.7.peg.1261"/>
<comment type="similarity">
    <text evidence="1">Belongs to the UPF0065 (bug) family.</text>
</comment>
<keyword evidence="3" id="KW-1185">Reference proteome</keyword>
<dbReference type="InterPro" id="IPR042100">
    <property type="entry name" value="Bug_dom1"/>
</dbReference>
<dbReference type="RefSeq" id="WP_237150471.1">
    <property type="nucleotide sequence ID" value="NZ_CP007501.1"/>
</dbReference>
<dbReference type="InterPro" id="IPR005064">
    <property type="entry name" value="BUG"/>
</dbReference>
<gene>
    <name evidence="2" type="ORF">CL55_00012400</name>
</gene>
<dbReference type="HOGENOM" id="CLU_045683_0_0_4"/>
<dbReference type="AlphaFoldDB" id="A0A0E3V1L6"/>
<dbReference type="PANTHER" id="PTHR42928">
    <property type="entry name" value="TRICARBOXYLATE-BINDING PROTEIN"/>
    <property type="match status" value="1"/>
</dbReference>
<protein>
    <recommendedName>
        <fullName evidence="4">ABC transporter substrate-binding protein</fullName>
    </recommendedName>
</protein>
<sequence>MIPFNMMAGFGCARVLVFKSVPMKCFLALLVFLGLNHFAYSQTSKVDTAWPKQAIKIVVTFTPGGAPDILARVLADSWQKSLDVPVLVENRPGYGGNIGAELVAKSEPDGYTLLIGTVGIHTINGALYEKLSFHPINDFTPISFLASTPNVLVVNKKLGVNNLHELIELAKAKPNELTFGSSGVGTSLHMSGELFKEMTGVQIRHIPYKGRAQSLPDLVSGRISMLFDNLSSSLPLIKAGEVQALAVTTLKRSPVAPEIPTMAEQGLPGFEATSWFSLMAPANLPPALQKRLNALTRQTLNQAEVKNKLRASGLEPAPGSPQELNKLIQSETNKWARVIYKSGAKLE</sequence>